<reference evidence="6 7" key="1">
    <citation type="submission" date="2025-04" db="UniProtKB">
        <authorList>
            <consortium name="RefSeq"/>
        </authorList>
    </citation>
    <scope>IDENTIFICATION</scope>
</reference>
<dbReference type="InterPro" id="IPR013126">
    <property type="entry name" value="Hsp_70_fam"/>
</dbReference>
<dbReference type="Gene3D" id="3.30.30.30">
    <property type="match status" value="1"/>
</dbReference>
<dbReference type="Gene3D" id="1.20.1270.10">
    <property type="match status" value="1"/>
</dbReference>
<dbReference type="NCBIfam" id="NF001413">
    <property type="entry name" value="PRK00290.1"/>
    <property type="match status" value="1"/>
</dbReference>
<evidence type="ECO:0000256" key="2">
    <source>
        <dbReference type="ARBA" id="ARBA00022741"/>
    </source>
</evidence>
<dbReference type="AlphaFoldDB" id="A0A9W2ZEU6"/>
<keyword evidence="5" id="KW-1185">Reference proteome</keyword>
<evidence type="ECO:0000256" key="1">
    <source>
        <dbReference type="ARBA" id="ARBA00007381"/>
    </source>
</evidence>
<dbReference type="Gene3D" id="2.60.34.10">
    <property type="entry name" value="Substrate Binding Domain Of DNAk, Chain A, domain 1"/>
    <property type="match status" value="1"/>
</dbReference>
<dbReference type="RefSeq" id="XP_055873444.1">
    <property type="nucleotide sequence ID" value="XM_056017469.1"/>
</dbReference>
<dbReference type="PROSITE" id="PS00297">
    <property type="entry name" value="HSP70_1"/>
    <property type="match status" value="1"/>
</dbReference>
<accession>A0A9W2ZEU6</accession>
<organism evidence="5 7">
    <name type="scientific">Biomphalaria glabrata</name>
    <name type="common">Bloodfluke planorb</name>
    <name type="synonym">Freshwater snail</name>
    <dbReference type="NCBI Taxonomy" id="6526"/>
    <lineage>
        <taxon>Eukaryota</taxon>
        <taxon>Metazoa</taxon>
        <taxon>Spiralia</taxon>
        <taxon>Lophotrochozoa</taxon>
        <taxon>Mollusca</taxon>
        <taxon>Gastropoda</taxon>
        <taxon>Heterobranchia</taxon>
        <taxon>Euthyneura</taxon>
        <taxon>Panpulmonata</taxon>
        <taxon>Hygrophila</taxon>
        <taxon>Lymnaeoidea</taxon>
        <taxon>Planorbidae</taxon>
        <taxon>Biomphalaria</taxon>
    </lineage>
</organism>
<dbReference type="InterPro" id="IPR043129">
    <property type="entry name" value="ATPase_NBD"/>
</dbReference>
<dbReference type="Gene3D" id="3.30.420.40">
    <property type="match status" value="2"/>
</dbReference>
<proteinExistence type="inferred from homology"/>
<dbReference type="GO" id="GO:0005524">
    <property type="term" value="F:ATP binding"/>
    <property type="evidence" value="ECO:0007669"/>
    <property type="project" value="UniProtKB-KW"/>
</dbReference>
<dbReference type="SUPFAM" id="SSF53067">
    <property type="entry name" value="Actin-like ATPase domain"/>
    <property type="match status" value="2"/>
</dbReference>
<dbReference type="FunFam" id="2.60.34.10:FF:000012">
    <property type="entry name" value="Heat shock 70 kDa protein"/>
    <property type="match status" value="1"/>
</dbReference>
<dbReference type="InterPro" id="IPR018181">
    <property type="entry name" value="Heat_shock_70_CS"/>
</dbReference>
<dbReference type="Proteomes" id="UP001165740">
    <property type="component" value="Chromosome 18"/>
</dbReference>
<dbReference type="GO" id="GO:0140662">
    <property type="term" value="F:ATP-dependent protein folding chaperone"/>
    <property type="evidence" value="ECO:0007669"/>
    <property type="project" value="InterPro"/>
</dbReference>
<dbReference type="FunFam" id="3.30.420.40:FF:000026">
    <property type="entry name" value="Heat shock protein 70"/>
    <property type="match status" value="1"/>
</dbReference>
<dbReference type="FunFam" id="3.30.30.30:FF:000001">
    <property type="entry name" value="heat shock 70 kDa protein-like"/>
    <property type="match status" value="1"/>
</dbReference>
<dbReference type="RefSeq" id="XP_055873443.1">
    <property type="nucleotide sequence ID" value="XM_056017468.1"/>
</dbReference>
<dbReference type="PANTHER" id="PTHR19375">
    <property type="entry name" value="HEAT SHOCK PROTEIN 70KDA"/>
    <property type="match status" value="1"/>
</dbReference>
<name>A0A9W2ZEU6_BIOGL</name>
<evidence type="ECO:0000313" key="7">
    <source>
        <dbReference type="RefSeq" id="XP_055873444.1"/>
    </source>
</evidence>
<keyword evidence="3 4" id="KW-0067">ATP-binding</keyword>
<dbReference type="FunFam" id="3.90.640.10:FF:000002">
    <property type="entry name" value="Heat shock 70 kDa"/>
    <property type="match status" value="1"/>
</dbReference>
<sequence>MSPTVAVGIDLGTTYSCVAVLQNGRVEVIPNELGYRVTPSYVAFTDTERLVGNAAKNQAAMNPKNTIFDVKRIIGRKFMDETVQKDIRFWPFKVQNVNNHIKIKVEYKGRTKSFTPEEISSMVLMKMKETAETYLNQKVKDVVITVPAYFNELQKQATKDAGTIAGLNVLRIINEPTAAALAYGLDKGTQIKKNILVFDFGGGTLDVSIVAISEGSEYEVKATAGDTHLGGADLDNKIAAHFVGEFKREYSEDISESPRALRRMLTACEQAKIILSCRNETCINVEALFEGIDFSTKFTRARFEVVCADLLSSILNPVERALADAKLDKSEIDEVVLAGGSTRIPKVQNLLSEFFDGKQLNKSINPDEAIAYGAALQAAKLTGNMDNLVKDIILKDITPLSLGIEVQGKLMSEIVKRGTTIPTKLTKTFTTVEDYQTSMVVKVYEGERPMIKDNILLGSYRFTGILPALRGVAELNITFDINDDGILNVIMEDPSTRQSNKLLIKDEISRLSKEEIERMLAEAELFKEEDEKNKKLAEIRNKLEHFTYDVKRAVGAAGDKLSELDQKSVLEACDNAILWLERNTLADIEEIQFELSELQIISSSKMANLYNQGQYE</sequence>
<dbReference type="Gene3D" id="3.90.640.10">
    <property type="entry name" value="Actin, Chain A, domain 4"/>
    <property type="match status" value="1"/>
</dbReference>
<dbReference type="InterPro" id="IPR029047">
    <property type="entry name" value="HSP70_peptide-bd_sf"/>
</dbReference>
<evidence type="ECO:0000256" key="4">
    <source>
        <dbReference type="RuleBase" id="RU003322"/>
    </source>
</evidence>
<dbReference type="SUPFAM" id="SSF100934">
    <property type="entry name" value="Heat shock protein 70kD (HSP70), C-terminal subdomain"/>
    <property type="match status" value="1"/>
</dbReference>
<dbReference type="Pfam" id="PF00012">
    <property type="entry name" value="HSP70"/>
    <property type="match status" value="1"/>
</dbReference>
<dbReference type="PRINTS" id="PR00301">
    <property type="entry name" value="HEATSHOCK70"/>
</dbReference>
<keyword evidence="2 4" id="KW-0547">Nucleotide-binding</keyword>
<gene>
    <name evidence="6 7" type="primary">LOC129923984</name>
</gene>
<evidence type="ECO:0000313" key="5">
    <source>
        <dbReference type="Proteomes" id="UP001165740"/>
    </source>
</evidence>
<protein>
    <submittedName>
        <fullName evidence="6 7">Heat shock 70 kDa protein-like</fullName>
    </submittedName>
</protein>
<comment type="similarity">
    <text evidence="1 4">Belongs to the heat shock protein 70 family.</text>
</comment>
<dbReference type="PROSITE" id="PS00329">
    <property type="entry name" value="HSP70_2"/>
    <property type="match status" value="1"/>
</dbReference>
<dbReference type="InterPro" id="IPR029048">
    <property type="entry name" value="HSP70_C_sf"/>
</dbReference>
<dbReference type="SUPFAM" id="SSF100920">
    <property type="entry name" value="Heat shock protein 70kD (HSP70), peptide-binding domain"/>
    <property type="match status" value="1"/>
</dbReference>
<evidence type="ECO:0000256" key="3">
    <source>
        <dbReference type="ARBA" id="ARBA00022840"/>
    </source>
</evidence>
<evidence type="ECO:0000313" key="6">
    <source>
        <dbReference type="RefSeq" id="XP_055873443.1"/>
    </source>
</evidence>
<dbReference type="GeneID" id="129923984"/>